<evidence type="ECO:0000313" key="3">
    <source>
        <dbReference type="Proteomes" id="UP001160148"/>
    </source>
</evidence>
<protein>
    <submittedName>
        <fullName evidence="2">Uncharacterized protein</fullName>
    </submittedName>
</protein>
<dbReference type="EMBL" id="CARXXK010000002">
    <property type="protein sequence ID" value="CAI6355283.1"/>
    <property type="molecule type" value="Genomic_DNA"/>
</dbReference>
<proteinExistence type="predicted"/>
<feature type="region of interest" description="Disordered" evidence="1">
    <location>
        <begin position="1"/>
        <end position="27"/>
    </location>
</feature>
<dbReference type="AlphaFoldDB" id="A0AAV0WHN0"/>
<organism evidence="2 3">
    <name type="scientific">Macrosiphum euphorbiae</name>
    <name type="common">potato aphid</name>
    <dbReference type="NCBI Taxonomy" id="13131"/>
    <lineage>
        <taxon>Eukaryota</taxon>
        <taxon>Metazoa</taxon>
        <taxon>Ecdysozoa</taxon>
        <taxon>Arthropoda</taxon>
        <taxon>Hexapoda</taxon>
        <taxon>Insecta</taxon>
        <taxon>Pterygota</taxon>
        <taxon>Neoptera</taxon>
        <taxon>Paraneoptera</taxon>
        <taxon>Hemiptera</taxon>
        <taxon>Sternorrhyncha</taxon>
        <taxon>Aphidomorpha</taxon>
        <taxon>Aphidoidea</taxon>
        <taxon>Aphididae</taxon>
        <taxon>Macrosiphini</taxon>
        <taxon>Macrosiphum</taxon>
    </lineage>
</organism>
<name>A0AAV0WHN0_9HEMI</name>
<feature type="compositionally biased region" description="Gly residues" evidence="1">
    <location>
        <begin position="1"/>
        <end position="17"/>
    </location>
</feature>
<evidence type="ECO:0000256" key="1">
    <source>
        <dbReference type="SAM" id="MobiDB-lite"/>
    </source>
</evidence>
<reference evidence="2 3" key="1">
    <citation type="submission" date="2023-01" db="EMBL/GenBank/DDBJ databases">
        <authorList>
            <person name="Whitehead M."/>
        </authorList>
    </citation>
    <scope>NUCLEOTIDE SEQUENCE [LARGE SCALE GENOMIC DNA]</scope>
</reference>
<evidence type="ECO:0000313" key="2">
    <source>
        <dbReference type="EMBL" id="CAI6355283.1"/>
    </source>
</evidence>
<sequence length="77" mass="8197">MSGGETSGGESVGGETSGGESVAAKCPAAKRWRRNVRVRHRHITSFLIDYKNLAFNTTAPKIALDDLKSFLTLGGFG</sequence>
<dbReference type="Proteomes" id="UP001160148">
    <property type="component" value="Unassembled WGS sequence"/>
</dbReference>
<gene>
    <name evidence="2" type="ORF">MEUPH1_LOCUS11157</name>
</gene>
<accession>A0AAV0WHN0</accession>
<keyword evidence="3" id="KW-1185">Reference proteome</keyword>
<comment type="caution">
    <text evidence="2">The sequence shown here is derived from an EMBL/GenBank/DDBJ whole genome shotgun (WGS) entry which is preliminary data.</text>
</comment>